<proteinExistence type="predicted"/>
<dbReference type="RefSeq" id="WP_115269706.1">
    <property type="nucleotide sequence ID" value="NZ_JBNPNB010000112.1"/>
</dbReference>
<evidence type="ECO:0000313" key="1">
    <source>
        <dbReference type="EMBL" id="SUN61926.1"/>
    </source>
</evidence>
<dbReference type="Pfam" id="PF11687">
    <property type="entry name" value="DUF3284"/>
    <property type="match status" value="1"/>
</dbReference>
<accession>A0A380KCQ7</accession>
<protein>
    <submittedName>
        <fullName evidence="1">Domain of uncharacterized function (DUF3284)</fullName>
    </submittedName>
</protein>
<dbReference type="InterPro" id="IPR021701">
    <property type="entry name" value="DUF3284"/>
</dbReference>
<dbReference type="Proteomes" id="UP000254924">
    <property type="component" value="Unassembled WGS sequence"/>
</dbReference>
<sequence length="137" mass="16351">MKLIRKLQITEDEFYDYLENDLLAPYQDINPDVEFKKGAIYTNNQEDPTAQVTLEILDYKRYSHYKALVKSYTDNLIISYQTLSLDNGNIEIIFEQNIQSFKRKNRFFSLFKETIYLGRMSDSLQDLQQKIIQKRNS</sequence>
<reference evidence="1 2" key="1">
    <citation type="submission" date="2018-06" db="EMBL/GenBank/DDBJ databases">
        <authorList>
            <consortium name="Pathogen Informatics"/>
            <person name="Doyle S."/>
        </authorList>
    </citation>
    <scope>NUCLEOTIDE SEQUENCE [LARGE SCALE GENOMIC DNA]</scope>
    <source>
        <strain evidence="1 2">NCTC12224</strain>
    </source>
</reference>
<dbReference type="AlphaFoldDB" id="A0A380KCQ7"/>
<dbReference type="EMBL" id="UHFN01000007">
    <property type="protein sequence ID" value="SUN61926.1"/>
    <property type="molecule type" value="Genomic_DNA"/>
</dbReference>
<dbReference type="OrthoDB" id="2086875at2"/>
<organism evidence="1 2">
    <name type="scientific">Streptococcus hyointestinalis</name>
    <dbReference type="NCBI Taxonomy" id="1337"/>
    <lineage>
        <taxon>Bacteria</taxon>
        <taxon>Bacillati</taxon>
        <taxon>Bacillota</taxon>
        <taxon>Bacilli</taxon>
        <taxon>Lactobacillales</taxon>
        <taxon>Streptococcaceae</taxon>
        <taxon>Streptococcus</taxon>
    </lineage>
</organism>
<dbReference type="GeneID" id="78356929"/>
<keyword evidence="2" id="KW-1185">Reference proteome</keyword>
<gene>
    <name evidence="1" type="ORF">NCTC12224_01642</name>
</gene>
<name>A0A380KCQ7_9STRE</name>
<evidence type="ECO:0000313" key="2">
    <source>
        <dbReference type="Proteomes" id="UP000254924"/>
    </source>
</evidence>